<evidence type="ECO:0000259" key="1">
    <source>
        <dbReference type="Pfam" id="PF02931"/>
    </source>
</evidence>
<dbReference type="Gene3D" id="2.70.170.10">
    <property type="entry name" value="Neurotransmitter-gated ion-channel ligand-binding domain"/>
    <property type="match status" value="1"/>
</dbReference>
<dbReference type="EMBL" id="CM016762">
    <property type="protein sequence ID" value="TMS32249.1"/>
    <property type="molecule type" value="Genomic_DNA"/>
</dbReference>
<accession>A0A4U8UI85</accession>
<dbReference type="STRING" id="34508.A0A4U8UI85"/>
<dbReference type="AlphaFoldDB" id="A0A4U8UI85"/>
<reference evidence="2 3" key="2">
    <citation type="journal article" date="2019" name="G3 (Bethesda)">
        <title>Hybrid Assembly of the Genome of the Entomopathogenic Nematode Steinernema carpocapsae Identifies the X-Chromosome.</title>
        <authorList>
            <person name="Serra L."/>
            <person name="Macchietto M."/>
            <person name="Macias-Munoz A."/>
            <person name="McGill C.J."/>
            <person name="Rodriguez I.M."/>
            <person name="Rodriguez B."/>
            <person name="Murad R."/>
            <person name="Mortazavi A."/>
        </authorList>
    </citation>
    <scope>NUCLEOTIDE SEQUENCE [LARGE SCALE GENOMIC DNA]</scope>
    <source>
        <strain evidence="2 3">ALL</strain>
    </source>
</reference>
<name>A0A4U8UI85_STECR</name>
<proteinExistence type="predicted"/>
<dbReference type="Proteomes" id="UP000298663">
    <property type="component" value="Chromosome X"/>
</dbReference>
<protein>
    <recommendedName>
        <fullName evidence="1">Neurotransmitter-gated ion-channel ligand-binding domain-containing protein</fullName>
    </recommendedName>
</protein>
<sequence>MRFLWLALFGLAVASKDEYRLIQDLREGYDRIERPVEKHHEPLKVELKIILQQIADVVCFRVKCLISYLG</sequence>
<evidence type="ECO:0000313" key="3">
    <source>
        <dbReference type="Proteomes" id="UP000298663"/>
    </source>
</evidence>
<dbReference type="InterPro" id="IPR006202">
    <property type="entry name" value="Neur_chan_lig-bd"/>
</dbReference>
<dbReference type="Pfam" id="PF02931">
    <property type="entry name" value="Neur_chan_LBD"/>
    <property type="match status" value="1"/>
</dbReference>
<feature type="domain" description="Neurotransmitter-gated ion-channel ligand-binding" evidence="1">
    <location>
        <begin position="18"/>
        <end position="57"/>
    </location>
</feature>
<dbReference type="EMBL" id="AZBU02000001">
    <property type="protein sequence ID" value="TMS32249.1"/>
    <property type="molecule type" value="Genomic_DNA"/>
</dbReference>
<dbReference type="OrthoDB" id="5975154at2759"/>
<gene>
    <name evidence="2" type="ORF">L596_000116</name>
</gene>
<comment type="caution">
    <text evidence="2">The sequence shown here is derived from an EMBL/GenBank/DDBJ whole genome shotgun (WGS) entry which is preliminary data.</text>
</comment>
<dbReference type="SUPFAM" id="SSF63712">
    <property type="entry name" value="Nicotinic receptor ligand binding domain-like"/>
    <property type="match status" value="1"/>
</dbReference>
<dbReference type="InterPro" id="IPR036734">
    <property type="entry name" value="Neur_chan_lig-bd_sf"/>
</dbReference>
<keyword evidence="3" id="KW-1185">Reference proteome</keyword>
<reference evidence="2 3" key="1">
    <citation type="journal article" date="2015" name="Genome Biol.">
        <title>Comparative genomics of Steinernema reveals deeply conserved gene regulatory networks.</title>
        <authorList>
            <person name="Dillman A.R."/>
            <person name="Macchietto M."/>
            <person name="Porter C.F."/>
            <person name="Rogers A."/>
            <person name="Williams B."/>
            <person name="Antoshechkin I."/>
            <person name="Lee M.M."/>
            <person name="Goodwin Z."/>
            <person name="Lu X."/>
            <person name="Lewis E.E."/>
            <person name="Goodrich-Blair H."/>
            <person name="Stock S.P."/>
            <person name="Adams B.J."/>
            <person name="Sternberg P.W."/>
            <person name="Mortazavi A."/>
        </authorList>
    </citation>
    <scope>NUCLEOTIDE SEQUENCE [LARGE SCALE GENOMIC DNA]</scope>
    <source>
        <strain evidence="2 3">ALL</strain>
    </source>
</reference>
<dbReference type="GO" id="GO:0016020">
    <property type="term" value="C:membrane"/>
    <property type="evidence" value="ECO:0007669"/>
    <property type="project" value="InterPro"/>
</dbReference>
<organism evidence="2 3">
    <name type="scientific">Steinernema carpocapsae</name>
    <name type="common">Entomopathogenic nematode</name>
    <dbReference type="NCBI Taxonomy" id="34508"/>
    <lineage>
        <taxon>Eukaryota</taxon>
        <taxon>Metazoa</taxon>
        <taxon>Ecdysozoa</taxon>
        <taxon>Nematoda</taxon>
        <taxon>Chromadorea</taxon>
        <taxon>Rhabditida</taxon>
        <taxon>Tylenchina</taxon>
        <taxon>Panagrolaimomorpha</taxon>
        <taxon>Strongyloidoidea</taxon>
        <taxon>Steinernematidae</taxon>
        <taxon>Steinernema</taxon>
    </lineage>
</organism>
<evidence type="ECO:0000313" key="2">
    <source>
        <dbReference type="EMBL" id="TMS32249.1"/>
    </source>
</evidence>
<dbReference type="GO" id="GO:0005230">
    <property type="term" value="F:extracellular ligand-gated monoatomic ion channel activity"/>
    <property type="evidence" value="ECO:0007669"/>
    <property type="project" value="InterPro"/>
</dbReference>